<keyword evidence="7" id="KW-0812">Transmembrane</keyword>
<dbReference type="Proteomes" id="UP001430848">
    <property type="component" value="Unassembled WGS sequence"/>
</dbReference>
<keyword evidence="5" id="KW-0408">Iron</keyword>
<dbReference type="InterPro" id="IPR002403">
    <property type="entry name" value="Cyt_P450_E_grp-IV"/>
</dbReference>
<feature type="transmembrane region" description="Helical" evidence="7">
    <location>
        <begin position="20"/>
        <end position="39"/>
    </location>
</feature>
<reference evidence="8 9" key="1">
    <citation type="submission" date="2024-02" db="EMBL/GenBank/DDBJ databases">
        <title>De novo assembly and annotation of 12 fungi associated with fruit tree decline syndrome in Ontario, Canada.</title>
        <authorList>
            <person name="Sulman M."/>
            <person name="Ellouze W."/>
            <person name="Ilyukhin E."/>
        </authorList>
    </citation>
    <scope>NUCLEOTIDE SEQUENCE [LARGE SCALE GENOMIC DNA]</scope>
    <source>
        <strain evidence="8 9">M169</strain>
    </source>
</reference>
<evidence type="ECO:0008006" key="10">
    <source>
        <dbReference type="Google" id="ProtNLM"/>
    </source>
</evidence>
<dbReference type="InterPro" id="IPR001128">
    <property type="entry name" value="Cyt_P450"/>
</dbReference>
<evidence type="ECO:0000256" key="3">
    <source>
        <dbReference type="ARBA" id="ARBA00022617"/>
    </source>
</evidence>
<dbReference type="SUPFAM" id="SSF48264">
    <property type="entry name" value="Cytochrome P450"/>
    <property type="match status" value="1"/>
</dbReference>
<keyword evidence="4" id="KW-0479">Metal-binding</keyword>
<evidence type="ECO:0000256" key="1">
    <source>
        <dbReference type="ARBA" id="ARBA00001971"/>
    </source>
</evidence>
<evidence type="ECO:0000256" key="7">
    <source>
        <dbReference type="SAM" id="Phobius"/>
    </source>
</evidence>
<evidence type="ECO:0000256" key="6">
    <source>
        <dbReference type="ARBA" id="ARBA00023033"/>
    </source>
</evidence>
<accession>A0ABR1NUZ3</accession>
<protein>
    <recommendedName>
        <fullName evidence="10">Cytochrome P450</fullName>
    </recommendedName>
</protein>
<dbReference type="InterPro" id="IPR036396">
    <property type="entry name" value="Cyt_P450_sf"/>
</dbReference>
<keyword evidence="3" id="KW-0349">Heme</keyword>
<comment type="cofactor">
    <cofactor evidence="1">
        <name>heme</name>
        <dbReference type="ChEBI" id="CHEBI:30413"/>
    </cofactor>
</comment>
<dbReference type="InterPro" id="IPR050529">
    <property type="entry name" value="CYP450_sterol_14alpha_dmase"/>
</dbReference>
<dbReference type="PRINTS" id="PR00465">
    <property type="entry name" value="EP450IV"/>
</dbReference>
<dbReference type="CDD" id="cd11040">
    <property type="entry name" value="CYP7_CYP8-like"/>
    <property type="match status" value="1"/>
</dbReference>
<evidence type="ECO:0000313" key="9">
    <source>
        <dbReference type="Proteomes" id="UP001430848"/>
    </source>
</evidence>
<evidence type="ECO:0000256" key="2">
    <source>
        <dbReference type="ARBA" id="ARBA00010617"/>
    </source>
</evidence>
<organism evidence="8 9">
    <name type="scientific">Diaporthe eres</name>
    <name type="common">Phomopsis oblonga</name>
    <dbReference type="NCBI Taxonomy" id="83184"/>
    <lineage>
        <taxon>Eukaryota</taxon>
        <taxon>Fungi</taxon>
        <taxon>Dikarya</taxon>
        <taxon>Ascomycota</taxon>
        <taxon>Pezizomycotina</taxon>
        <taxon>Sordariomycetes</taxon>
        <taxon>Sordariomycetidae</taxon>
        <taxon>Diaporthales</taxon>
        <taxon>Diaporthaceae</taxon>
        <taxon>Diaporthe</taxon>
        <taxon>Diaporthe eres species complex</taxon>
    </lineage>
</organism>
<evidence type="ECO:0000313" key="8">
    <source>
        <dbReference type="EMBL" id="KAK7716069.1"/>
    </source>
</evidence>
<dbReference type="EMBL" id="JAKNSF020000100">
    <property type="protein sequence ID" value="KAK7716069.1"/>
    <property type="molecule type" value="Genomic_DNA"/>
</dbReference>
<name>A0ABR1NUZ3_DIAER</name>
<dbReference type="PANTHER" id="PTHR24304">
    <property type="entry name" value="CYTOCHROME P450 FAMILY 7"/>
    <property type="match status" value="1"/>
</dbReference>
<keyword evidence="6" id="KW-0560">Oxidoreductase</keyword>
<evidence type="ECO:0000256" key="4">
    <source>
        <dbReference type="ARBA" id="ARBA00022723"/>
    </source>
</evidence>
<comment type="similarity">
    <text evidence="2">Belongs to the cytochrome P450 family.</text>
</comment>
<comment type="caution">
    <text evidence="8">The sequence shown here is derived from an EMBL/GenBank/DDBJ whole genome shotgun (WGS) entry which is preliminary data.</text>
</comment>
<dbReference type="Pfam" id="PF00067">
    <property type="entry name" value="p450"/>
    <property type="match status" value="1"/>
</dbReference>
<evidence type="ECO:0000256" key="5">
    <source>
        <dbReference type="ARBA" id="ARBA00023004"/>
    </source>
</evidence>
<keyword evidence="9" id="KW-1185">Reference proteome</keyword>
<gene>
    <name evidence="8" type="ORF">SLS63_011129</name>
</gene>
<keyword evidence="6" id="KW-0503">Monooxygenase</keyword>
<proteinExistence type="inferred from homology"/>
<sequence length="548" mass="62015">MDFTKNFSGPPPKAVSASWVSWSMIVASAIAFALLVSRFRTRSGPKSLNDPIPHVYNTLQFMSNNHKFMARVQKALQDNGLLRFYLGPKTVYLVAGPQAIRSMFGREMIHTVTNQEQMTRYALPTLYKMNRDEVKRWEDDKTGVAKSPIPGTESTPTRQRLWYMYEHIYTEYLGRPQYTKPLVDAFSRDLGQALERYPPGEWVTVRVEEFCRREVAESAVKTLFGPGIMELSPDFMDRFWDFDSNVFKLVLGLPKWMNATPYQAHDRYVAAIKKWLDAAEAGFVWESPEATTEWEPRFGARAPRELIKWMRETGWRSEVIAATAGALVFALNSNSIPTTTWILMEIIKDPSLLQAVHDEVATVTTTDPETGSPSIDSQKLVALPLLQSIFTETLRLRINFNIMRDVKQPIRLDGHTIPRGSLLQAPMQVAHYDEAVWGAANHPASNFWAERHVRTGDGGRRVYSMAGGPASYFPFGGGANTCPGRHLAKFEILMTIALVVSRFDIELVGWTNTDGSPSHRAAEGDIRFCGAGAMPPDREMKIRWRRRS</sequence>
<keyword evidence="7" id="KW-0472">Membrane</keyword>
<dbReference type="PANTHER" id="PTHR24304:SF2">
    <property type="entry name" value="24-HYDROXYCHOLESTEROL 7-ALPHA-HYDROXYLASE"/>
    <property type="match status" value="1"/>
</dbReference>
<dbReference type="Gene3D" id="1.10.630.10">
    <property type="entry name" value="Cytochrome P450"/>
    <property type="match status" value="1"/>
</dbReference>
<keyword evidence="7" id="KW-1133">Transmembrane helix</keyword>